<dbReference type="InterPro" id="IPR011761">
    <property type="entry name" value="ATP-grasp"/>
</dbReference>
<evidence type="ECO:0000259" key="18">
    <source>
        <dbReference type="PROSITE" id="PS50975"/>
    </source>
</evidence>
<dbReference type="PROSITE" id="PS50975">
    <property type="entry name" value="ATP_GRASP"/>
    <property type="match status" value="1"/>
</dbReference>
<evidence type="ECO:0000256" key="4">
    <source>
        <dbReference type="ARBA" id="ARBA00004496"/>
    </source>
</evidence>
<dbReference type="Gene3D" id="3.40.50.20">
    <property type="match status" value="1"/>
</dbReference>
<keyword evidence="10 17" id="KW-0547">Nucleotide-binding</keyword>
<dbReference type="PIRSF" id="PIRSF039102">
    <property type="entry name" value="Ddl/VanB"/>
    <property type="match status" value="1"/>
</dbReference>
<dbReference type="InterPro" id="IPR013815">
    <property type="entry name" value="ATP_grasp_subdomain_1"/>
</dbReference>
<dbReference type="Pfam" id="PF07478">
    <property type="entry name" value="Dala_Dala_lig_C"/>
    <property type="match status" value="1"/>
</dbReference>
<dbReference type="PANTHER" id="PTHR23132">
    <property type="entry name" value="D-ALANINE--D-ALANINE LIGASE"/>
    <property type="match status" value="1"/>
</dbReference>
<dbReference type="PANTHER" id="PTHR23132:SF23">
    <property type="entry name" value="D-ALANINE--D-ALANINE LIGASE B"/>
    <property type="match status" value="1"/>
</dbReference>
<dbReference type="GO" id="GO:0008716">
    <property type="term" value="F:D-alanine-D-alanine ligase activity"/>
    <property type="evidence" value="ECO:0007669"/>
    <property type="project" value="UniProtKB-EC"/>
</dbReference>
<dbReference type="EC" id="6.3.2.4" evidence="7 16"/>
<comment type="subcellular location">
    <subcellularLocation>
        <location evidence="4 16">Cytoplasm</location>
    </subcellularLocation>
</comment>
<comment type="cofactor">
    <cofactor evidence="2">
        <name>Mg(2+)</name>
        <dbReference type="ChEBI" id="CHEBI:18420"/>
    </cofactor>
</comment>
<evidence type="ECO:0000256" key="11">
    <source>
        <dbReference type="ARBA" id="ARBA00022840"/>
    </source>
</evidence>
<organism evidence="19 20">
    <name type="scientific">Vreelandella neptunia</name>
    <dbReference type="NCBI Taxonomy" id="115551"/>
    <lineage>
        <taxon>Bacteria</taxon>
        <taxon>Pseudomonadati</taxon>
        <taxon>Pseudomonadota</taxon>
        <taxon>Gammaproteobacteria</taxon>
        <taxon>Oceanospirillales</taxon>
        <taxon>Halomonadaceae</taxon>
        <taxon>Vreelandella</taxon>
    </lineage>
</organism>
<keyword evidence="14 16" id="KW-0961">Cell wall biogenesis/degradation</keyword>
<gene>
    <name evidence="16" type="primary">ddl</name>
    <name evidence="19" type="ORF">SR894_07525</name>
</gene>
<evidence type="ECO:0000256" key="10">
    <source>
        <dbReference type="ARBA" id="ARBA00022741"/>
    </source>
</evidence>
<evidence type="ECO:0000256" key="5">
    <source>
        <dbReference type="ARBA" id="ARBA00004752"/>
    </source>
</evidence>
<dbReference type="InterPro" id="IPR011127">
    <property type="entry name" value="Dala_Dala_lig_N"/>
</dbReference>
<feature type="domain" description="ATP-grasp" evidence="18">
    <location>
        <begin position="110"/>
        <end position="305"/>
    </location>
</feature>
<evidence type="ECO:0000256" key="15">
    <source>
        <dbReference type="ARBA" id="ARBA00047614"/>
    </source>
</evidence>
<evidence type="ECO:0000256" key="17">
    <source>
        <dbReference type="PROSITE-ProRule" id="PRU00409"/>
    </source>
</evidence>
<dbReference type="InterPro" id="IPR005905">
    <property type="entry name" value="D_ala_D_ala"/>
</dbReference>
<keyword evidence="8 16" id="KW-0963">Cytoplasm</keyword>
<dbReference type="NCBIfam" id="TIGR01205">
    <property type="entry name" value="D_ala_D_alaTIGR"/>
    <property type="match status" value="1"/>
</dbReference>
<dbReference type="EMBL" id="CP140255">
    <property type="protein sequence ID" value="WQH14381.1"/>
    <property type="molecule type" value="Genomic_DNA"/>
</dbReference>
<dbReference type="InterPro" id="IPR000291">
    <property type="entry name" value="D-Ala_lig_Van_CS"/>
</dbReference>
<comment type="catalytic activity">
    <reaction evidence="15 16">
        <text>2 D-alanine + ATP = D-alanyl-D-alanine + ADP + phosphate + H(+)</text>
        <dbReference type="Rhea" id="RHEA:11224"/>
        <dbReference type="ChEBI" id="CHEBI:15378"/>
        <dbReference type="ChEBI" id="CHEBI:30616"/>
        <dbReference type="ChEBI" id="CHEBI:43474"/>
        <dbReference type="ChEBI" id="CHEBI:57416"/>
        <dbReference type="ChEBI" id="CHEBI:57822"/>
        <dbReference type="ChEBI" id="CHEBI:456216"/>
        <dbReference type="EC" id="6.3.2.4"/>
    </reaction>
</comment>
<name>A0ABZ0YT08_9GAMM</name>
<evidence type="ECO:0000256" key="7">
    <source>
        <dbReference type="ARBA" id="ARBA00012216"/>
    </source>
</evidence>
<evidence type="ECO:0000256" key="3">
    <source>
        <dbReference type="ARBA" id="ARBA00003921"/>
    </source>
</evidence>
<keyword evidence="11 17" id="KW-0067">ATP-binding</keyword>
<evidence type="ECO:0000256" key="1">
    <source>
        <dbReference type="ARBA" id="ARBA00001936"/>
    </source>
</evidence>
<dbReference type="SUPFAM" id="SSF56059">
    <property type="entry name" value="Glutathione synthetase ATP-binding domain-like"/>
    <property type="match status" value="1"/>
</dbReference>
<dbReference type="HAMAP" id="MF_00047">
    <property type="entry name" value="Dala_Dala_lig"/>
    <property type="match status" value="1"/>
</dbReference>
<keyword evidence="12 16" id="KW-0133">Cell shape</keyword>
<keyword evidence="20" id="KW-1185">Reference proteome</keyword>
<evidence type="ECO:0000256" key="6">
    <source>
        <dbReference type="ARBA" id="ARBA00010871"/>
    </source>
</evidence>
<dbReference type="PROSITE" id="PS00843">
    <property type="entry name" value="DALA_DALA_LIGASE_1"/>
    <property type="match status" value="1"/>
</dbReference>
<sequence length="313" mass="33318">MSVDIATPQSLEKVVVVYGGTSAEREVSLKSGAAVLEALQRKGVNACGYDPRDKGLVGLEQLAPSLVFVALHGRGGEDGTLQGALELLDIRYTGSGVLASALGMDKQRTKQVWSAVGLPTPESIMLEATSEWSTVVEQLGLPLIVKPVHEGSTLGISIVKNQAALEAAYHEAAQFDARVMAERFVVGEEYTVALLGDRVLPAIRVEVPGGFYDYEAKYIANTTQYHLPCGLSAQHEAELALLCQQAFAAIGGAGWGRVDVMRDSEGRFWLLEVNTVPGMTDHSLVPQAAAHAGIGFDDLVLQILNTAGEQFTA</sequence>
<dbReference type="Proteomes" id="UP001324794">
    <property type="component" value="Chromosome"/>
</dbReference>
<dbReference type="PROSITE" id="PS00844">
    <property type="entry name" value="DALA_DALA_LIGASE_2"/>
    <property type="match status" value="1"/>
</dbReference>
<evidence type="ECO:0000256" key="16">
    <source>
        <dbReference type="HAMAP-Rule" id="MF_00047"/>
    </source>
</evidence>
<dbReference type="Gene3D" id="3.30.470.20">
    <property type="entry name" value="ATP-grasp fold, B domain"/>
    <property type="match status" value="1"/>
</dbReference>
<dbReference type="Pfam" id="PF01820">
    <property type="entry name" value="Dala_Dala_lig_N"/>
    <property type="match status" value="1"/>
</dbReference>
<dbReference type="InterPro" id="IPR016185">
    <property type="entry name" value="PreATP-grasp_dom_sf"/>
</dbReference>
<evidence type="ECO:0000256" key="13">
    <source>
        <dbReference type="ARBA" id="ARBA00022984"/>
    </source>
</evidence>
<evidence type="ECO:0000256" key="12">
    <source>
        <dbReference type="ARBA" id="ARBA00022960"/>
    </source>
</evidence>
<dbReference type="RefSeq" id="WP_133730478.1">
    <property type="nucleotide sequence ID" value="NZ_CP140255.1"/>
</dbReference>
<comment type="function">
    <text evidence="3 16">Cell wall formation.</text>
</comment>
<comment type="similarity">
    <text evidence="6 16">Belongs to the D-alanine--D-alanine ligase family.</text>
</comment>
<dbReference type="SUPFAM" id="SSF52440">
    <property type="entry name" value="PreATP-grasp domain"/>
    <property type="match status" value="1"/>
</dbReference>
<comment type="pathway">
    <text evidence="5 16">Cell wall biogenesis; peptidoglycan biosynthesis.</text>
</comment>
<proteinExistence type="inferred from homology"/>
<evidence type="ECO:0000313" key="19">
    <source>
        <dbReference type="EMBL" id="WQH14381.1"/>
    </source>
</evidence>
<evidence type="ECO:0000313" key="20">
    <source>
        <dbReference type="Proteomes" id="UP001324794"/>
    </source>
</evidence>
<evidence type="ECO:0000256" key="2">
    <source>
        <dbReference type="ARBA" id="ARBA00001946"/>
    </source>
</evidence>
<accession>A0ABZ0YT08</accession>
<keyword evidence="9 16" id="KW-0436">Ligase</keyword>
<reference evidence="19 20" key="1">
    <citation type="submission" date="2023-11" db="EMBL/GenBank/DDBJ databases">
        <title>MicrobeMod: A computational toolkit for identifying prokaryotic methylation and restriction-modification with nanopore sequencing.</title>
        <authorList>
            <person name="Crits-Christoph A."/>
            <person name="Kang S.C."/>
            <person name="Lee H."/>
            <person name="Ostrov N."/>
        </authorList>
    </citation>
    <scope>NUCLEOTIDE SEQUENCE [LARGE SCALE GENOMIC DNA]</scope>
    <source>
        <strain evidence="19 20">ATCC BAA-805</strain>
    </source>
</reference>
<evidence type="ECO:0000256" key="14">
    <source>
        <dbReference type="ARBA" id="ARBA00023316"/>
    </source>
</evidence>
<dbReference type="NCBIfam" id="NF002378">
    <property type="entry name" value="PRK01372.1"/>
    <property type="match status" value="1"/>
</dbReference>
<keyword evidence="13 16" id="KW-0573">Peptidoglycan synthesis</keyword>
<evidence type="ECO:0000256" key="8">
    <source>
        <dbReference type="ARBA" id="ARBA00022490"/>
    </source>
</evidence>
<protein>
    <recommendedName>
        <fullName evidence="7 16">D-alanine--D-alanine ligase</fullName>
        <ecNumber evidence="7 16">6.3.2.4</ecNumber>
    </recommendedName>
    <alternativeName>
        <fullName evidence="16">D-Ala-D-Ala ligase</fullName>
    </alternativeName>
    <alternativeName>
        <fullName evidence="16">D-alanylalanine synthetase</fullName>
    </alternativeName>
</protein>
<comment type="cofactor">
    <cofactor evidence="1">
        <name>Mn(2+)</name>
        <dbReference type="ChEBI" id="CHEBI:29035"/>
    </cofactor>
</comment>
<evidence type="ECO:0000256" key="9">
    <source>
        <dbReference type="ARBA" id="ARBA00022598"/>
    </source>
</evidence>
<dbReference type="Gene3D" id="3.30.1490.20">
    <property type="entry name" value="ATP-grasp fold, A domain"/>
    <property type="match status" value="1"/>
</dbReference>
<dbReference type="InterPro" id="IPR011095">
    <property type="entry name" value="Dala_Dala_lig_C"/>
</dbReference>